<dbReference type="InterPro" id="IPR000073">
    <property type="entry name" value="AB_hydrolase_1"/>
</dbReference>
<dbReference type="EMBL" id="JBHTMB010000303">
    <property type="protein sequence ID" value="MFD1237667.1"/>
    <property type="molecule type" value="Genomic_DNA"/>
</dbReference>
<evidence type="ECO:0000259" key="2">
    <source>
        <dbReference type="Pfam" id="PF12697"/>
    </source>
</evidence>
<protein>
    <submittedName>
        <fullName evidence="3">Alpha/beta fold hydrolase</fullName>
    </submittedName>
</protein>
<dbReference type="PRINTS" id="PR00111">
    <property type="entry name" value="ABHYDROLASE"/>
</dbReference>
<proteinExistence type="predicted"/>
<dbReference type="RefSeq" id="WP_339123340.1">
    <property type="nucleotide sequence ID" value="NZ_BAABKS010000015.1"/>
</dbReference>
<sequence>MTGVSENARRLHVHTFGNPVGVPVLALHGVSGHGARWAPLAEAVPELRWIGVDLRGHGRSPWSPPWNIEQHVADAIAVLDRLEIEDVAVVGHSFGGAIAVHLARTAPERVERLVLLDPAIGLDPDDMLETAEDTRTDESFPDLEAARADRADRWKGVDAALVEAEVAAHLAHFEDRWEWRYLRSAAVVAWNELARPAVVPPAGTPTLILPATRGDFVEQAWLDQCGAALGNDLTVAEIEAGHMLFLERTDEVAAHIREFILG</sequence>
<name>A0ABW3VR60_9PSEU</name>
<evidence type="ECO:0000313" key="3">
    <source>
        <dbReference type="EMBL" id="MFD1237667.1"/>
    </source>
</evidence>
<evidence type="ECO:0000313" key="4">
    <source>
        <dbReference type="Proteomes" id="UP001597182"/>
    </source>
</evidence>
<reference evidence="4" key="1">
    <citation type="journal article" date="2019" name="Int. J. Syst. Evol. Microbiol.">
        <title>The Global Catalogue of Microorganisms (GCM) 10K type strain sequencing project: providing services to taxonomists for standard genome sequencing and annotation.</title>
        <authorList>
            <consortium name="The Broad Institute Genomics Platform"/>
            <consortium name="The Broad Institute Genome Sequencing Center for Infectious Disease"/>
            <person name="Wu L."/>
            <person name="Ma J."/>
        </authorList>
    </citation>
    <scope>NUCLEOTIDE SEQUENCE [LARGE SCALE GENOMIC DNA]</scope>
    <source>
        <strain evidence="4">CCUG 49018</strain>
    </source>
</reference>
<evidence type="ECO:0000256" key="1">
    <source>
        <dbReference type="ARBA" id="ARBA00022801"/>
    </source>
</evidence>
<keyword evidence="4" id="KW-1185">Reference proteome</keyword>
<accession>A0ABW3VR60</accession>
<dbReference type="PANTHER" id="PTHR43798:SF31">
    <property type="entry name" value="AB HYDROLASE SUPERFAMILY PROTEIN YCLE"/>
    <property type="match status" value="1"/>
</dbReference>
<keyword evidence="1 3" id="KW-0378">Hydrolase</keyword>
<comment type="caution">
    <text evidence="3">The sequence shown here is derived from an EMBL/GenBank/DDBJ whole genome shotgun (WGS) entry which is preliminary data.</text>
</comment>
<dbReference type="SUPFAM" id="SSF53474">
    <property type="entry name" value="alpha/beta-Hydrolases"/>
    <property type="match status" value="1"/>
</dbReference>
<feature type="domain" description="AB hydrolase-1" evidence="2">
    <location>
        <begin position="24"/>
        <end position="254"/>
    </location>
</feature>
<gene>
    <name evidence="3" type="ORF">ACFQ34_30655</name>
</gene>
<dbReference type="Gene3D" id="3.40.50.1820">
    <property type="entry name" value="alpha/beta hydrolase"/>
    <property type="match status" value="1"/>
</dbReference>
<dbReference type="InterPro" id="IPR050266">
    <property type="entry name" value="AB_hydrolase_sf"/>
</dbReference>
<dbReference type="PANTHER" id="PTHR43798">
    <property type="entry name" value="MONOACYLGLYCEROL LIPASE"/>
    <property type="match status" value="1"/>
</dbReference>
<dbReference type="GO" id="GO:0016787">
    <property type="term" value="F:hydrolase activity"/>
    <property type="evidence" value="ECO:0007669"/>
    <property type="project" value="UniProtKB-KW"/>
</dbReference>
<dbReference type="Pfam" id="PF12697">
    <property type="entry name" value="Abhydrolase_6"/>
    <property type="match status" value="1"/>
</dbReference>
<dbReference type="Proteomes" id="UP001597182">
    <property type="component" value="Unassembled WGS sequence"/>
</dbReference>
<dbReference type="InterPro" id="IPR029058">
    <property type="entry name" value="AB_hydrolase_fold"/>
</dbReference>
<organism evidence="3 4">
    <name type="scientific">Pseudonocardia benzenivorans</name>
    <dbReference type="NCBI Taxonomy" id="228005"/>
    <lineage>
        <taxon>Bacteria</taxon>
        <taxon>Bacillati</taxon>
        <taxon>Actinomycetota</taxon>
        <taxon>Actinomycetes</taxon>
        <taxon>Pseudonocardiales</taxon>
        <taxon>Pseudonocardiaceae</taxon>
        <taxon>Pseudonocardia</taxon>
    </lineage>
</organism>